<sequence length="83" mass="9567">MMVVFRPACTHLNYYTGYLISLCLPKLRQMGRNHVVFFTSGDLNLRPRGCPSTLLTTRPDHWVQLCCPLLVTRILNFPFLLSV</sequence>
<proteinExistence type="predicted"/>
<evidence type="ECO:0000313" key="1">
    <source>
        <dbReference type="EMBL" id="JAP24549.1"/>
    </source>
</evidence>
<accession>A0A0V0HW16</accession>
<dbReference type="AlphaFoldDB" id="A0A0V0HW16"/>
<dbReference type="EMBL" id="GEDG01014262">
    <property type="protein sequence ID" value="JAP24549.1"/>
    <property type="molecule type" value="Transcribed_RNA"/>
</dbReference>
<reference evidence="1" key="1">
    <citation type="submission" date="2015-12" db="EMBL/GenBank/DDBJ databases">
        <title>Gene expression during late stages of embryo sac development: a critical building block for successful pollen-pistil interactions.</title>
        <authorList>
            <person name="Liu Y."/>
            <person name="Joly V."/>
            <person name="Sabar M."/>
            <person name="Matton D.P."/>
        </authorList>
    </citation>
    <scope>NUCLEOTIDE SEQUENCE</scope>
</reference>
<protein>
    <submittedName>
        <fullName evidence="1">Putative ovule protein</fullName>
    </submittedName>
</protein>
<name>A0A0V0HW16_SOLCH</name>
<organism evidence="1">
    <name type="scientific">Solanum chacoense</name>
    <name type="common">Chaco potato</name>
    <dbReference type="NCBI Taxonomy" id="4108"/>
    <lineage>
        <taxon>Eukaryota</taxon>
        <taxon>Viridiplantae</taxon>
        <taxon>Streptophyta</taxon>
        <taxon>Embryophyta</taxon>
        <taxon>Tracheophyta</taxon>
        <taxon>Spermatophyta</taxon>
        <taxon>Magnoliopsida</taxon>
        <taxon>eudicotyledons</taxon>
        <taxon>Gunneridae</taxon>
        <taxon>Pentapetalae</taxon>
        <taxon>asterids</taxon>
        <taxon>lamiids</taxon>
        <taxon>Solanales</taxon>
        <taxon>Solanaceae</taxon>
        <taxon>Solanoideae</taxon>
        <taxon>Solaneae</taxon>
        <taxon>Solanum</taxon>
    </lineage>
</organism>